<accession>A0AAV1FB84</accession>
<dbReference type="PANTHER" id="PTHR14611:SF1">
    <property type="entry name" value="TECTONIC-1"/>
    <property type="match status" value="1"/>
</dbReference>
<dbReference type="Proteomes" id="UP001178508">
    <property type="component" value="Chromosome 6"/>
</dbReference>
<dbReference type="PANTHER" id="PTHR14611">
    <property type="entry name" value="TECTONIC FAMILY MEMBER"/>
    <property type="match status" value="1"/>
</dbReference>
<gene>
    <name evidence="9" type="ORF">XNOV1_A040131</name>
</gene>
<dbReference type="GO" id="GO:1904491">
    <property type="term" value="P:protein localization to ciliary transition zone"/>
    <property type="evidence" value="ECO:0007669"/>
    <property type="project" value="TreeGrafter"/>
</dbReference>
<dbReference type="InterPro" id="IPR011677">
    <property type="entry name" value="TCTN1-3_dom"/>
</dbReference>
<dbReference type="Pfam" id="PF07773">
    <property type="entry name" value="TCTN_DUF1619"/>
    <property type="match status" value="2"/>
</dbReference>
<proteinExistence type="inferred from homology"/>
<comment type="subunit">
    <text evidence="2">Part of the tectonic-like complex (also named B9 complex).</text>
</comment>
<evidence type="ECO:0000256" key="5">
    <source>
        <dbReference type="ARBA" id="ARBA00023180"/>
    </source>
</evidence>
<dbReference type="GO" id="GO:0036038">
    <property type="term" value="C:MKS complex"/>
    <property type="evidence" value="ECO:0007669"/>
    <property type="project" value="TreeGrafter"/>
</dbReference>
<dbReference type="GO" id="GO:0060271">
    <property type="term" value="P:cilium assembly"/>
    <property type="evidence" value="ECO:0007669"/>
    <property type="project" value="TreeGrafter"/>
</dbReference>
<evidence type="ECO:0000256" key="6">
    <source>
        <dbReference type="SAM" id="SignalP"/>
    </source>
</evidence>
<evidence type="ECO:0000313" key="9">
    <source>
        <dbReference type="EMBL" id="CAJ1057984.1"/>
    </source>
</evidence>
<evidence type="ECO:0000256" key="4">
    <source>
        <dbReference type="ARBA" id="ARBA00022794"/>
    </source>
</evidence>
<dbReference type="Pfam" id="PF25752">
    <property type="entry name" value="DUF1619_N"/>
    <property type="match status" value="1"/>
</dbReference>
<name>A0AAV1FB84_XYRNO</name>
<feature type="domain" description="Tectonic-1-3" evidence="7">
    <location>
        <begin position="405"/>
        <end position="583"/>
    </location>
</feature>
<organism evidence="9 10">
    <name type="scientific">Xyrichtys novacula</name>
    <name type="common">Pearly razorfish</name>
    <name type="synonym">Hemipteronotus novacula</name>
    <dbReference type="NCBI Taxonomy" id="13765"/>
    <lineage>
        <taxon>Eukaryota</taxon>
        <taxon>Metazoa</taxon>
        <taxon>Chordata</taxon>
        <taxon>Craniata</taxon>
        <taxon>Vertebrata</taxon>
        <taxon>Euteleostomi</taxon>
        <taxon>Actinopterygii</taxon>
        <taxon>Neopterygii</taxon>
        <taxon>Teleostei</taxon>
        <taxon>Neoteleostei</taxon>
        <taxon>Acanthomorphata</taxon>
        <taxon>Eupercaria</taxon>
        <taxon>Labriformes</taxon>
        <taxon>Labridae</taxon>
        <taxon>Xyrichtys</taxon>
    </lineage>
</organism>
<feature type="domain" description="Tectonic-1-3" evidence="7">
    <location>
        <begin position="223"/>
        <end position="393"/>
    </location>
</feature>
<evidence type="ECO:0000256" key="3">
    <source>
        <dbReference type="ARBA" id="ARBA00022729"/>
    </source>
</evidence>
<feature type="domain" description="Tectonic-1-3 N-terminal" evidence="8">
    <location>
        <begin position="94"/>
        <end position="195"/>
    </location>
</feature>
<keyword evidence="3 6" id="KW-0732">Signal</keyword>
<feature type="chain" id="PRO_5043426858" evidence="6">
    <location>
        <begin position="21"/>
        <end position="613"/>
    </location>
</feature>
<evidence type="ECO:0000256" key="1">
    <source>
        <dbReference type="ARBA" id="ARBA00007633"/>
    </source>
</evidence>
<sequence length="613" mass="66678">MAVFWSAANLLNVFFLISTATENENTTSYHFNSTVFGDRNETLVVAENQTTAQPTEFDITTTAPGYSNTEAPVQPSPSSEPLPISGRLLTPVTAVDRLCPCDEHRDVCDINCCCDRECGQEVALFTSCSLETVSGNKQLCSRDVASYFLWSTIDGYSEIQSSVRKETNYDIFCIQSQNRVDGLSHPSPALPTDSNFDSLFEKFNRFIFGSEGAESSTADLQVSSGYQFGDVMVMAAQSGQRGMFMLPAPGVTADCVDNSPAAFLRDQSSQCSRRLVLNQDCDSLPALSMDTYTNIQLFSERSEDAAVIPVEVDSLILQAVDGTQSELQFSSDENFSPVLLNPSLCANVVLKVVYTVKYSSSGEIMNVTVSLVLGFVSKAVLTLEQEFHIAFVQEDQEEAAVRFSGNPGYVFGLPLDLSLTAVSTGISRSINLRDTLSVLHSPQDQDCLRGRHQRSPVLFGVDSVSGCTLSLEDAVNCSQIYQVLLDVLRGPNYPQYVASFGNSPLDSPLDWVPIKSNFNPGEAQSCSIPLSLHLDIEWTKYGSLVNPQAQIVSIREIIQTNTSSLALLSAGSSILSVSSSVSFTPVSAPARPGYRATPTINAKLPFDFFFPFV</sequence>
<dbReference type="InterPro" id="IPR057724">
    <property type="entry name" value="TCTN1-3_N"/>
</dbReference>
<evidence type="ECO:0000256" key="2">
    <source>
        <dbReference type="ARBA" id="ARBA00011495"/>
    </source>
</evidence>
<evidence type="ECO:0000259" key="8">
    <source>
        <dbReference type="Pfam" id="PF25752"/>
    </source>
</evidence>
<keyword evidence="5" id="KW-0325">Glycoprotein</keyword>
<dbReference type="AlphaFoldDB" id="A0AAV1FB84"/>
<keyword evidence="4" id="KW-0970">Cilium biogenesis/degradation</keyword>
<evidence type="ECO:0000259" key="7">
    <source>
        <dbReference type="Pfam" id="PF07773"/>
    </source>
</evidence>
<dbReference type="EMBL" id="OY660869">
    <property type="protein sequence ID" value="CAJ1057984.1"/>
    <property type="molecule type" value="Genomic_DNA"/>
</dbReference>
<dbReference type="InterPro" id="IPR040354">
    <property type="entry name" value="TCTN1-3"/>
</dbReference>
<keyword evidence="10" id="KW-1185">Reference proteome</keyword>
<protein>
    <submittedName>
        <fullName evidence="9">Tectonic-1-like isoform X2</fullName>
    </submittedName>
</protein>
<comment type="similarity">
    <text evidence="1">Belongs to the tectonic family.</text>
</comment>
<evidence type="ECO:0000313" key="10">
    <source>
        <dbReference type="Proteomes" id="UP001178508"/>
    </source>
</evidence>
<feature type="signal peptide" evidence="6">
    <location>
        <begin position="1"/>
        <end position="20"/>
    </location>
</feature>
<reference evidence="9" key="1">
    <citation type="submission" date="2023-08" db="EMBL/GenBank/DDBJ databases">
        <authorList>
            <person name="Alioto T."/>
            <person name="Alioto T."/>
            <person name="Gomez Garrido J."/>
        </authorList>
    </citation>
    <scope>NUCLEOTIDE SEQUENCE</scope>
</reference>